<evidence type="ECO:0000256" key="2">
    <source>
        <dbReference type="ARBA" id="ARBA00023172"/>
    </source>
</evidence>
<organism evidence="5">
    <name type="scientific">freshwater metagenome</name>
    <dbReference type="NCBI Taxonomy" id="449393"/>
    <lineage>
        <taxon>unclassified sequences</taxon>
        <taxon>metagenomes</taxon>
        <taxon>ecological metagenomes</taxon>
    </lineage>
</organism>
<dbReference type="PANTHER" id="PTHR30563">
    <property type="entry name" value="DNA RECOMBINATION PROTEIN RMUC"/>
    <property type="match status" value="1"/>
</dbReference>
<dbReference type="AlphaFoldDB" id="A0A6J7EEF0"/>
<reference evidence="5" key="1">
    <citation type="submission" date="2020-05" db="EMBL/GenBank/DDBJ databases">
        <authorList>
            <person name="Chiriac C."/>
            <person name="Salcher M."/>
            <person name="Ghai R."/>
            <person name="Kavagutti S V."/>
        </authorList>
    </citation>
    <scope>NUCLEOTIDE SEQUENCE</scope>
</reference>
<dbReference type="GO" id="GO:0006310">
    <property type="term" value="P:DNA recombination"/>
    <property type="evidence" value="ECO:0007669"/>
    <property type="project" value="UniProtKB-KW"/>
</dbReference>
<dbReference type="InterPro" id="IPR003798">
    <property type="entry name" value="DNA_recombination_RmuC"/>
</dbReference>
<feature type="transmembrane region" description="Helical" evidence="4">
    <location>
        <begin position="6"/>
        <end position="25"/>
    </location>
</feature>
<evidence type="ECO:0000313" key="5">
    <source>
        <dbReference type="EMBL" id="CAB4881366.1"/>
    </source>
</evidence>
<name>A0A6J7EEF0_9ZZZZ</name>
<accession>A0A6J7EEF0</accession>
<evidence type="ECO:0000256" key="1">
    <source>
        <dbReference type="ARBA" id="ARBA00023054"/>
    </source>
</evidence>
<sequence>MDISTLTFGIAIGAVIGGLAAWLLAGRGSGAVGQSVIDSLLLAVKDETASTRKEAIEELSRMNDESRKAALELQKAQAEREREAVKNLVEPVEKHLKEVRDRVIEMDKASKVNRTSITEMVGNLSQRSEKLEASTNMLNRSLSSSQIRGGWGEKQLESLVEAAGMRKHLRNYRTQVATDEEGDRSRPDMSIAIPGQLEMLIDSKVPLESLMKAFQTEDPDERDAYLDAHADALRTQVLDLAKKNYPDKIDNSLDFVVLFVPGDHFLDLALSRRPELLEEALSKHVILTSPSSFFAVLLAVSNTWQQQDLAENAQAIADEGRELYKRLRKLLDHTSKLRKALNTAVESFNDMMGSFDTRVIPSARKMESLSSTDGKDPLGLPDPIDVVARESQKLIELPDGNEEPS</sequence>
<proteinExistence type="predicted"/>
<keyword evidence="1 3" id="KW-0175">Coiled coil</keyword>
<gene>
    <name evidence="5" type="ORF">UFOPK3444_01461</name>
</gene>
<protein>
    <submittedName>
        <fullName evidence="5">Unannotated protein</fullName>
    </submittedName>
</protein>
<feature type="coiled-coil region" evidence="3">
    <location>
        <begin position="45"/>
        <end position="88"/>
    </location>
</feature>
<dbReference type="PANTHER" id="PTHR30563:SF0">
    <property type="entry name" value="DNA RECOMBINATION PROTEIN RMUC"/>
    <property type="match status" value="1"/>
</dbReference>
<keyword evidence="4" id="KW-0812">Transmembrane</keyword>
<keyword evidence="4" id="KW-0472">Membrane</keyword>
<evidence type="ECO:0000256" key="3">
    <source>
        <dbReference type="SAM" id="Coils"/>
    </source>
</evidence>
<dbReference type="EMBL" id="CAFBLU010000036">
    <property type="protein sequence ID" value="CAB4881366.1"/>
    <property type="molecule type" value="Genomic_DNA"/>
</dbReference>
<dbReference type="Pfam" id="PF02646">
    <property type="entry name" value="RmuC"/>
    <property type="match status" value="1"/>
</dbReference>
<evidence type="ECO:0000256" key="4">
    <source>
        <dbReference type="SAM" id="Phobius"/>
    </source>
</evidence>
<keyword evidence="2" id="KW-0233">DNA recombination</keyword>
<keyword evidence="4" id="KW-1133">Transmembrane helix</keyword>